<gene>
    <name evidence="1" type="ORF">Cgig2_006678</name>
</gene>
<dbReference type="EMBL" id="JAKOGI010001861">
    <property type="protein sequence ID" value="KAJ8423804.1"/>
    <property type="molecule type" value="Genomic_DNA"/>
</dbReference>
<dbReference type="OrthoDB" id="1300216at2759"/>
<evidence type="ECO:0000313" key="2">
    <source>
        <dbReference type="Proteomes" id="UP001153076"/>
    </source>
</evidence>
<keyword evidence="2" id="KW-1185">Reference proteome</keyword>
<comment type="caution">
    <text evidence="1">The sequence shown here is derived from an EMBL/GenBank/DDBJ whole genome shotgun (WGS) entry which is preliminary data.</text>
</comment>
<dbReference type="AlphaFoldDB" id="A0A9Q1GR71"/>
<proteinExistence type="predicted"/>
<name>A0A9Q1GR71_9CARY</name>
<organism evidence="1 2">
    <name type="scientific">Carnegiea gigantea</name>
    <dbReference type="NCBI Taxonomy" id="171969"/>
    <lineage>
        <taxon>Eukaryota</taxon>
        <taxon>Viridiplantae</taxon>
        <taxon>Streptophyta</taxon>
        <taxon>Embryophyta</taxon>
        <taxon>Tracheophyta</taxon>
        <taxon>Spermatophyta</taxon>
        <taxon>Magnoliopsida</taxon>
        <taxon>eudicotyledons</taxon>
        <taxon>Gunneridae</taxon>
        <taxon>Pentapetalae</taxon>
        <taxon>Caryophyllales</taxon>
        <taxon>Cactineae</taxon>
        <taxon>Cactaceae</taxon>
        <taxon>Cactoideae</taxon>
        <taxon>Echinocereeae</taxon>
        <taxon>Carnegiea</taxon>
    </lineage>
</organism>
<sequence>MCEKLDVSFFIDEKLGFLEKLIKHKCFRLLDLGDIVYPQLVKSFCANLETTSTANGMFFVSIVKFVKITLTCYVLESIFGLKLVDTTPPNLTPKQAQDLCPTKGRQHVTDLTPKEASALKVSLPDHRSSYNLTTACIGLKEDHADLRNKLDHIQLEMGLMNKKINALI</sequence>
<dbReference type="Proteomes" id="UP001153076">
    <property type="component" value="Unassembled WGS sequence"/>
</dbReference>
<protein>
    <submittedName>
        <fullName evidence="1">Uncharacterized protein</fullName>
    </submittedName>
</protein>
<accession>A0A9Q1GR71</accession>
<reference evidence="1" key="1">
    <citation type="submission" date="2022-04" db="EMBL/GenBank/DDBJ databases">
        <title>Carnegiea gigantea Genome sequencing and assembly v2.</title>
        <authorList>
            <person name="Copetti D."/>
            <person name="Sanderson M.J."/>
            <person name="Burquez A."/>
            <person name="Wojciechowski M.F."/>
        </authorList>
    </citation>
    <scope>NUCLEOTIDE SEQUENCE</scope>
    <source>
        <strain evidence="1">SGP5-SGP5p</strain>
        <tissue evidence="1">Aerial part</tissue>
    </source>
</reference>
<evidence type="ECO:0000313" key="1">
    <source>
        <dbReference type="EMBL" id="KAJ8423804.1"/>
    </source>
</evidence>